<dbReference type="EMBL" id="CAJA01000025">
    <property type="protein sequence ID" value="CCH71928.1"/>
    <property type="molecule type" value="Genomic_DNA"/>
</dbReference>
<evidence type="ECO:0000313" key="2">
    <source>
        <dbReference type="EMBL" id="CCH71928.1"/>
    </source>
</evidence>
<dbReference type="AlphaFoldDB" id="W6JSJ8"/>
<accession>W6JSJ8</accession>
<feature type="region of interest" description="Disordered" evidence="1">
    <location>
        <begin position="1"/>
        <end position="29"/>
    </location>
</feature>
<dbReference type="STRING" id="1193182.BN11_1200006"/>
<reference evidence="2 3" key="1">
    <citation type="journal article" date="2013" name="ISME J.">
        <title>A metabolic model for members of the genus Tetrasphaera involved in enhanced biological phosphorus removal.</title>
        <authorList>
            <person name="Kristiansen R."/>
            <person name="Nguyen H.T.T."/>
            <person name="Saunders A.M."/>
            <person name="Nielsen J.L."/>
            <person name="Wimmer R."/>
            <person name="Le V.Q."/>
            <person name="McIlroy S.J."/>
            <person name="Petrovski S."/>
            <person name="Seviour R.J."/>
            <person name="Calteau A."/>
            <person name="Nielsen K.L."/>
            <person name="Nielsen P.H."/>
        </authorList>
    </citation>
    <scope>NUCLEOTIDE SEQUENCE [LARGE SCALE GENOMIC DNA]</scope>
    <source>
        <strain evidence="2 3">Ben110</strain>
    </source>
</reference>
<organism evidence="2 3">
    <name type="scientific">Nostocoides australiense Ben110</name>
    <dbReference type="NCBI Taxonomy" id="1193182"/>
    <lineage>
        <taxon>Bacteria</taxon>
        <taxon>Bacillati</taxon>
        <taxon>Actinomycetota</taxon>
        <taxon>Actinomycetes</taxon>
        <taxon>Micrococcales</taxon>
        <taxon>Intrasporangiaceae</taxon>
        <taxon>Nostocoides</taxon>
    </lineage>
</organism>
<comment type="caution">
    <text evidence="2">The sequence shown here is derived from an EMBL/GenBank/DDBJ whole genome shotgun (WGS) entry which is preliminary data.</text>
</comment>
<evidence type="ECO:0000313" key="3">
    <source>
        <dbReference type="Proteomes" id="UP000035763"/>
    </source>
</evidence>
<dbReference type="Proteomes" id="UP000035763">
    <property type="component" value="Unassembled WGS sequence"/>
</dbReference>
<protein>
    <submittedName>
        <fullName evidence="2">Uncharacterized protein</fullName>
    </submittedName>
</protein>
<feature type="compositionally biased region" description="Low complexity" evidence="1">
    <location>
        <begin position="13"/>
        <end position="29"/>
    </location>
</feature>
<keyword evidence="3" id="KW-1185">Reference proteome</keyword>
<evidence type="ECO:0000256" key="1">
    <source>
        <dbReference type="SAM" id="MobiDB-lite"/>
    </source>
</evidence>
<proteinExistence type="predicted"/>
<sequence length="202" mass="21272">MCDSGDVTDPASPAEAQASAMPGAAPAADPGPAPVNLTALLAEALGKSDVCWLRTPGFNRAVWHAYDRDAVLIVTGPGEQQIPPLPDEVELILRSKDAGTRLLTITARVVVLPPEHAMWPVAAAALAAERLNATDDQIERWRTSGTIYVLHPYGLPVERPGAYAAEAAAYPIPAATGTTGGLKPRHVGKHFAKRKPDAHSAR</sequence>
<name>W6JSJ8_9MICO</name>
<gene>
    <name evidence="2" type="ORF">BN11_1200006</name>
</gene>